<dbReference type="Proteomes" id="UP000176282">
    <property type="component" value="Unassembled WGS sequence"/>
</dbReference>
<accession>A0A1F6MBD6</accession>
<feature type="transmembrane region" description="Helical" evidence="1">
    <location>
        <begin position="14"/>
        <end position="34"/>
    </location>
</feature>
<dbReference type="STRING" id="1798680.A3J66_00505"/>
<evidence type="ECO:0000256" key="1">
    <source>
        <dbReference type="SAM" id="Phobius"/>
    </source>
</evidence>
<evidence type="ECO:0000313" key="2">
    <source>
        <dbReference type="EMBL" id="OGH68946.1"/>
    </source>
</evidence>
<proteinExistence type="predicted"/>
<comment type="caution">
    <text evidence="2">The sequence shown here is derived from an EMBL/GenBank/DDBJ whole genome shotgun (WGS) entry which is preliminary data.</text>
</comment>
<keyword evidence="1" id="KW-0812">Transmembrane</keyword>
<keyword evidence="1" id="KW-1133">Transmembrane helix</keyword>
<reference evidence="2 3" key="1">
    <citation type="journal article" date="2016" name="Nat. Commun.">
        <title>Thousands of microbial genomes shed light on interconnected biogeochemical processes in an aquifer system.</title>
        <authorList>
            <person name="Anantharaman K."/>
            <person name="Brown C.T."/>
            <person name="Hug L.A."/>
            <person name="Sharon I."/>
            <person name="Castelle C.J."/>
            <person name="Probst A.J."/>
            <person name="Thomas B.C."/>
            <person name="Singh A."/>
            <person name="Wilkins M.J."/>
            <person name="Karaoz U."/>
            <person name="Brodie E.L."/>
            <person name="Williams K.H."/>
            <person name="Hubbard S.S."/>
            <person name="Banfield J.F."/>
        </authorList>
    </citation>
    <scope>NUCLEOTIDE SEQUENCE [LARGE SCALE GENOMIC DNA]</scope>
</reference>
<dbReference type="EMBL" id="MFQB01000001">
    <property type="protein sequence ID" value="OGH68946.1"/>
    <property type="molecule type" value="Genomic_DNA"/>
</dbReference>
<keyword evidence="1" id="KW-0472">Membrane</keyword>
<sequence>MEYRKHRERIPKHLLSLLFIYPPLVPMIFLDLFLEVYHRICFPLYGYPYVKRSAYIRIDRHKLSYLRWWQKLNCMYCGYANGLVHYATVIAGETERYWCSIQHKKVRGEVFYPPEHHKDFVPYGDKKALNAFLHEK</sequence>
<evidence type="ECO:0000313" key="3">
    <source>
        <dbReference type="Proteomes" id="UP000176282"/>
    </source>
</evidence>
<gene>
    <name evidence="2" type="ORF">A3J66_00505</name>
</gene>
<dbReference type="AlphaFoldDB" id="A0A1F6MBD6"/>
<organism evidence="2 3">
    <name type="scientific">Candidatus Magasanikbacteria bacterium RIFCSPHIGHO2_02_FULL_47_14</name>
    <dbReference type="NCBI Taxonomy" id="1798680"/>
    <lineage>
        <taxon>Bacteria</taxon>
        <taxon>Candidatus Magasanikiibacteriota</taxon>
    </lineage>
</organism>
<name>A0A1F6MBD6_9BACT</name>
<protein>
    <submittedName>
        <fullName evidence="2">Uncharacterized protein</fullName>
    </submittedName>
</protein>